<evidence type="ECO:0000259" key="7">
    <source>
        <dbReference type="PROSITE" id="PS51383"/>
    </source>
</evidence>
<accession>A0A291N3N3</accession>
<dbReference type="InterPro" id="IPR029056">
    <property type="entry name" value="Ribokinase-like"/>
</dbReference>
<comment type="catalytic activity">
    <reaction evidence="6">
        <text>(6S)-NADPHX + ADP = AMP + phosphate + NADPH + H(+)</text>
        <dbReference type="Rhea" id="RHEA:32235"/>
        <dbReference type="ChEBI" id="CHEBI:15378"/>
        <dbReference type="ChEBI" id="CHEBI:43474"/>
        <dbReference type="ChEBI" id="CHEBI:57783"/>
        <dbReference type="ChEBI" id="CHEBI:64076"/>
        <dbReference type="ChEBI" id="CHEBI:456215"/>
        <dbReference type="ChEBI" id="CHEBI:456216"/>
        <dbReference type="EC" id="4.2.1.136"/>
    </reaction>
</comment>
<comment type="cofactor">
    <cofactor evidence="6">
        <name>Mg(2+)</name>
        <dbReference type="ChEBI" id="CHEBI:18420"/>
    </cofactor>
</comment>
<feature type="domain" description="YjeF C-terminal" evidence="7">
    <location>
        <begin position="8"/>
        <end position="292"/>
    </location>
</feature>
<reference evidence="8 10" key="1">
    <citation type="submission" date="2017-10" db="EMBL/GenBank/DDBJ databases">
        <title>Sphingobium yanoikuyae S72.</title>
        <authorList>
            <person name="Sanchez E."/>
            <person name="Bustos P."/>
            <person name="Mendoza P."/>
            <person name="Guo X."/>
            <person name="Mendoza A."/>
        </authorList>
    </citation>
    <scope>NUCLEOTIDE SEQUENCE [LARGE SCALE GENOMIC DNA]</scope>
    <source>
        <strain evidence="8 10">S72</strain>
    </source>
</reference>
<keyword evidence="2 6" id="KW-0067">ATP-binding</keyword>
<evidence type="ECO:0000256" key="1">
    <source>
        <dbReference type="ARBA" id="ARBA00022741"/>
    </source>
</evidence>
<dbReference type="GO" id="GO:0046496">
    <property type="term" value="P:nicotinamide nucleotide metabolic process"/>
    <property type="evidence" value="ECO:0007669"/>
    <property type="project" value="UniProtKB-UniRule"/>
</dbReference>
<feature type="binding site" evidence="6">
    <location>
        <position position="43"/>
    </location>
    <ligand>
        <name>(6S)-NADPHX</name>
        <dbReference type="ChEBI" id="CHEBI:64076"/>
    </ligand>
</feature>
<dbReference type="Pfam" id="PF01256">
    <property type="entry name" value="Carb_kinase"/>
    <property type="match status" value="1"/>
</dbReference>
<feature type="binding site" evidence="6">
    <location>
        <position position="233"/>
    </location>
    <ligand>
        <name>(6S)-NADPHX</name>
        <dbReference type="ChEBI" id="CHEBI:64076"/>
    </ligand>
</feature>
<dbReference type="EC" id="4.2.1.136" evidence="6"/>
<evidence type="ECO:0000313" key="10">
    <source>
        <dbReference type="Proteomes" id="UP000219422"/>
    </source>
</evidence>
<dbReference type="PROSITE" id="PS01050">
    <property type="entry name" value="YJEF_C_2"/>
    <property type="match status" value="1"/>
</dbReference>
<dbReference type="RefSeq" id="WP_072895164.1">
    <property type="nucleotide sequence ID" value="NZ_CP023741.1"/>
</dbReference>
<dbReference type="GO" id="GO:0052856">
    <property type="term" value="F:NAD(P)HX epimerase activity"/>
    <property type="evidence" value="ECO:0007669"/>
    <property type="project" value="TreeGrafter"/>
</dbReference>
<proteinExistence type="inferred from homology"/>
<dbReference type="HAMAP" id="MF_01965">
    <property type="entry name" value="NADHX_dehydratase"/>
    <property type="match status" value="1"/>
</dbReference>
<feature type="binding site" evidence="6">
    <location>
        <position position="166"/>
    </location>
    <ligand>
        <name>(6S)-NADPHX</name>
        <dbReference type="ChEBI" id="CHEBI:64076"/>
    </ligand>
</feature>
<dbReference type="EMBL" id="CP047218">
    <property type="protein sequence ID" value="QHD68785.1"/>
    <property type="molecule type" value="Genomic_DNA"/>
</dbReference>
<dbReference type="InterPro" id="IPR017953">
    <property type="entry name" value="Carbohydrate_kinase_pred_CS"/>
</dbReference>
<keyword evidence="4 6" id="KW-0520">NAD</keyword>
<gene>
    <name evidence="6" type="primary">nnrD</name>
    <name evidence="8" type="ORF">A6768_19395</name>
    <name evidence="9" type="ORF">GS397_18120</name>
</gene>
<dbReference type="PROSITE" id="PS51383">
    <property type="entry name" value="YJEF_C_3"/>
    <property type="match status" value="1"/>
</dbReference>
<sequence>MTCDALDEAWLLRHPLPAIEHGADKNGRGRVLVVGGAEFVPGALRLTGEAALRAGAGKLQLATVQSSALSLGVLVPEAAMIALPADKNGEIAPEAAEMLVTRMANCDTLVLGPGMSTSVSTQAFIENMLARLDFPVCLILDAAALVALRKLDQSRLHGKNVILTPHHGEMAALSGLSIEAVEADPASVAIEMAARWNAVILLKGGRSHLASPEGECLAYTGGCVGLGTGGSGDVLAGLVGGLAARGASPLTAAAWGVWIHGRAGTILAKKVGQIGFLARELLPLIPSIIDEQVATTSAR</sequence>
<keyword evidence="5 6" id="KW-0456">Lyase</keyword>
<evidence type="ECO:0000256" key="2">
    <source>
        <dbReference type="ARBA" id="ARBA00022840"/>
    </source>
</evidence>
<comment type="similarity">
    <text evidence="6">Belongs to the NnrD/CARKD family.</text>
</comment>
<dbReference type="Proteomes" id="UP000464086">
    <property type="component" value="Chromosome"/>
</dbReference>
<feature type="binding site" evidence="6">
    <location>
        <position position="232"/>
    </location>
    <ligand>
        <name>AMP</name>
        <dbReference type="ChEBI" id="CHEBI:456215"/>
    </ligand>
</feature>
<dbReference type="PANTHER" id="PTHR12592">
    <property type="entry name" value="ATP-DEPENDENT (S)-NAD(P)H-HYDRATE DEHYDRATASE FAMILY MEMBER"/>
    <property type="match status" value="1"/>
</dbReference>
<dbReference type="NCBIfam" id="TIGR00196">
    <property type="entry name" value="yjeF_cterm"/>
    <property type="match status" value="1"/>
</dbReference>
<reference evidence="9 11" key="2">
    <citation type="submission" date="2019-12" db="EMBL/GenBank/DDBJ databases">
        <title>Functional and genomic insights into the Sphingobium yanoikuyae YC-JY1, a bacterium efficiently degrading bisphenol A.</title>
        <authorList>
            <person name="Jia Y."/>
            <person name="Li X."/>
            <person name="Wang J."/>
            <person name="Eltoukhy A."/>
            <person name="Lamraoui I."/>
            <person name="Yan Y."/>
        </authorList>
    </citation>
    <scope>NUCLEOTIDE SEQUENCE [LARGE SCALE GENOMIC DNA]</scope>
    <source>
        <strain evidence="9 11">YC-JY1</strain>
    </source>
</reference>
<dbReference type="Gene3D" id="3.40.1190.20">
    <property type="match status" value="1"/>
</dbReference>
<organism evidence="8 10">
    <name type="scientific">Sphingobium yanoikuyae</name>
    <name type="common">Sphingomonas yanoikuyae</name>
    <dbReference type="NCBI Taxonomy" id="13690"/>
    <lineage>
        <taxon>Bacteria</taxon>
        <taxon>Pseudomonadati</taxon>
        <taxon>Pseudomonadota</taxon>
        <taxon>Alphaproteobacteria</taxon>
        <taxon>Sphingomonadales</taxon>
        <taxon>Sphingomonadaceae</taxon>
        <taxon>Sphingobium</taxon>
    </lineage>
</organism>
<dbReference type="Proteomes" id="UP000219422">
    <property type="component" value="Chromosome"/>
</dbReference>
<dbReference type="EMBL" id="CP023741">
    <property type="protein sequence ID" value="ATI81946.1"/>
    <property type="molecule type" value="Genomic_DNA"/>
</dbReference>
<dbReference type="KEGG" id="sya:A6768_19395"/>
<dbReference type="GeneID" id="57779017"/>
<evidence type="ECO:0000256" key="3">
    <source>
        <dbReference type="ARBA" id="ARBA00022857"/>
    </source>
</evidence>
<comment type="subunit">
    <text evidence="6">Homotetramer.</text>
</comment>
<dbReference type="GO" id="GO:0052855">
    <property type="term" value="F:ADP-dependent NAD(P)H-hydrate dehydratase activity"/>
    <property type="evidence" value="ECO:0007669"/>
    <property type="project" value="UniProtKB-UniRule"/>
</dbReference>
<dbReference type="InterPro" id="IPR000631">
    <property type="entry name" value="CARKD"/>
</dbReference>
<evidence type="ECO:0000256" key="4">
    <source>
        <dbReference type="ARBA" id="ARBA00023027"/>
    </source>
</evidence>
<evidence type="ECO:0000256" key="5">
    <source>
        <dbReference type="ARBA" id="ARBA00023239"/>
    </source>
</evidence>
<dbReference type="CDD" id="cd01171">
    <property type="entry name" value="YXKO-related"/>
    <property type="match status" value="1"/>
</dbReference>
<dbReference type="GO" id="GO:0005524">
    <property type="term" value="F:ATP binding"/>
    <property type="evidence" value="ECO:0007669"/>
    <property type="project" value="UniProtKB-KW"/>
</dbReference>
<feature type="binding site" evidence="6">
    <location>
        <position position="114"/>
    </location>
    <ligand>
        <name>(6S)-NADPHX</name>
        <dbReference type="ChEBI" id="CHEBI:64076"/>
    </ligand>
</feature>
<dbReference type="GO" id="GO:0110051">
    <property type="term" value="P:metabolite repair"/>
    <property type="evidence" value="ECO:0007669"/>
    <property type="project" value="TreeGrafter"/>
</dbReference>
<comment type="function">
    <text evidence="6">Catalyzes the dehydration of the S-form of NAD(P)HX at the expense of ADP, which is converted to AMP. Together with NAD(P)HX epimerase, which catalyzes the epimerization of the S- and R-forms, the enzyme allows the repair of both epimers of NAD(P)HX, a damaged form of NAD(P)H that is a result of enzymatic or heat-dependent hydration.</text>
</comment>
<keyword evidence="3 6" id="KW-0521">NADP</keyword>
<name>A0A291N3N3_SPHYA</name>
<dbReference type="AlphaFoldDB" id="A0A291N3N3"/>
<keyword evidence="1 6" id="KW-0547">Nucleotide-binding</keyword>
<protein>
    <recommendedName>
        <fullName evidence="6">ADP-dependent (S)-NAD(P)H-hydrate dehydratase</fullName>
        <ecNumber evidence="6">4.2.1.136</ecNumber>
    </recommendedName>
    <alternativeName>
        <fullName evidence="6">ADP-dependent NAD(P)HX dehydratase</fullName>
    </alternativeName>
</protein>
<dbReference type="SUPFAM" id="SSF53613">
    <property type="entry name" value="Ribokinase-like"/>
    <property type="match status" value="1"/>
</dbReference>
<evidence type="ECO:0000313" key="11">
    <source>
        <dbReference type="Proteomes" id="UP000464086"/>
    </source>
</evidence>
<dbReference type="PANTHER" id="PTHR12592:SF0">
    <property type="entry name" value="ATP-DEPENDENT (S)-NAD(P)H-HYDRATE DEHYDRATASE"/>
    <property type="match status" value="1"/>
</dbReference>
<evidence type="ECO:0000256" key="6">
    <source>
        <dbReference type="HAMAP-Rule" id="MF_01965"/>
    </source>
</evidence>
<feature type="binding site" evidence="6">
    <location>
        <begin position="203"/>
        <end position="207"/>
    </location>
    <ligand>
        <name>AMP</name>
        <dbReference type="ChEBI" id="CHEBI:456215"/>
    </ligand>
</feature>
<evidence type="ECO:0000313" key="9">
    <source>
        <dbReference type="EMBL" id="QHD68785.1"/>
    </source>
</evidence>
<comment type="catalytic activity">
    <reaction evidence="6">
        <text>(6S)-NADHX + ADP = AMP + phosphate + NADH + H(+)</text>
        <dbReference type="Rhea" id="RHEA:32223"/>
        <dbReference type="ChEBI" id="CHEBI:15378"/>
        <dbReference type="ChEBI" id="CHEBI:43474"/>
        <dbReference type="ChEBI" id="CHEBI:57945"/>
        <dbReference type="ChEBI" id="CHEBI:64074"/>
        <dbReference type="ChEBI" id="CHEBI:456215"/>
        <dbReference type="ChEBI" id="CHEBI:456216"/>
        <dbReference type="EC" id="4.2.1.136"/>
    </reaction>
</comment>
<evidence type="ECO:0000313" key="8">
    <source>
        <dbReference type="EMBL" id="ATI81946.1"/>
    </source>
</evidence>